<accession>A0ABP9Z9L7</accession>
<proteinExistence type="predicted"/>
<reference evidence="1 2" key="1">
    <citation type="submission" date="2024-04" db="EMBL/GenBank/DDBJ databases">
        <title>genome sequences of Mucor flavus KT1a and Helicostylum pulchrum KT1b strains isolated from the surface of a dry-aged beef.</title>
        <authorList>
            <person name="Toyotome T."/>
            <person name="Hosono M."/>
            <person name="Torimaru M."/>
            <person name="Fukuda K."/>
            <person name="Mikami N."/>
        </authorList>
    </citation>
    <scope>NUCLEOTIDE SEQUENCE [LARGE SCALE GENOMIC DNA]</scope>
    <source>
        <strain evidence="1 2">KT1a</strain>
    </source>
</reference>
<evidence type="ECO:0000313" key="2">
    <source>
        <dbReference type="Proteomes" id="UP001473302"/>
    </source>
</evidence>
<keyword evidence="2" id="KW-1185">Reference proteome</keyword>
<evidence type="ECO:0000313" key="1">
    <source>
        <dbReference type="EMBL" id="GAA5815812.1"/>
    </source>
</evidence>
<organism evidence="1 2">
    <name type="scientific">Mucor flavus</name>
    <dbReference type="NCBI Taxonomy" id="439312"/>
    <lineage>
        <taxon>Eukaryota</taxon>
        <taxon>Fungi</taxon>
        <taxon>Fungi incertae sedis</taxon>
        <taxon>Mucoromycota</taxon>
        <taxon>Mucoromycotina</taxon>
        <taxon>Mucoromycetes</taxon>
        <taxon>Mucorales</taxon>
        <taxon>Mucorineae</taxon>
        <taxon>Mucoraceae</taxon>
        <taxon>Mucor</taxon>
    </lineage>
</organism>
<gene>
    <name evidence="1" type="ORF">MFLAVUS_009327</name>
</gene>
<dbReference type="Proteomes" id="UP001473302">
    <property type="component" value="Unassembled WGS sequence"/>
</dbReference>
<protein>
    <submittedName>
        <fullName evidence="1">Uncharacterized protein</fullName>
    </submittedName>
</protein>
<name>A0ABP9Z9L7_9FUNG</name>
<sequence length="131" mass="14592">MQGRKSDLIICNDSGFELGCGEAGLDGDAFDTKAIIESSLKTPKDMHNISVENKQEVIKKLQVVGLVFSRFKMRMLTMGCPNGYSCRLRGTTTVIFSGKKESLGSDFGKAYRLIWKAKIKILLHFILQVDN</sequence>
<dbReference type="EMBL" id="BAABUK010000028">
    <property type="protein sequence ID" value="GAA5815812.1"/>
    <property type="molecule type" value="Genomic_DNA"/>
</dbReference>
<comment type="caution">
    <text evidence="1">The sequence shown here is derived from an EMBL/GenBank/DDBJ whole genome shotgun (WGS) entry which is preliminary data.</text>
</comment>